<evidence type="ECO:0000313" key="3">
    <source>
        <dbReference type="Proteomes" id="UP000002195"/>
    </source>
</evidence>
<dbReference type="VEuPathDB" id="AmoebaDB:DDB_G0272122"/>
<dbReference type="dictyBase" id="DDB_G0272122"/>
<dbReference type="KEGG" id="ddi:DDB_G0272122"/>
<protein>
    <submittedName>
        <fullName evidence="2">Uncharacterized protein</fullName>
    </submittedName>
</protein>
<dbReference type="EMBL" id="AAFI02000008">
    <property type="protein sequence ID" value="EAL71213.1"/>
    <property type="molecule type" value="Genomic_DNA"/>
</dbReference>
<dbReference type="PhylomeDB" id="Q8ST27"/>
<evidence type="ECO:0000256" key="1">
    <source>
        <dbReference type="SAM" id="MobiDB-lite"/>
    </source>
</evidence>
<dbReference type="AlphaFoldDB" id="Q8ST27"/>
<sequence>MKNEKENLLLENLKKITTIAYHKEIEIYLSKLKDDKLINMVKGLVLSPEKFVKVMDKAIKYNEFTKSPSIEHPLFNSLILNINKVSQVLLKLDEKNDDDYGDHDDENQLRIKEDLKMLLNGYIEQLEIYSKNLVELAKKKDSNLYEENPLVLIDSYESDGNLRYRNLNSLKSAYQISSYDPDTLSYVKDNEFGTSYVSRYDEMYFKVDNGNTLLRPAKEHSIFQFYKQLYPDLDYSLVTPTKLLYLSRLPFLPIESSNEKKEFSKQVQENNLSNSIGAVFENNPTLKETIKKCLKERNQSLFIQSSLKVDGDSFTDVIENFNKKIGSLPLDEESFSAHVLSNFLIMSTDAKDDNYIIEKGTKRIIGIDNDNCLQSDEIEIKNNDLQIGVKNILFTIEPLMLKSVNSIIRNQFIKHNPFVFILNWINSLKENNEIYETLFSKTLEAESRIANFREDMEIPWTISIRFISNMIDRFKILIQQLSISEEITHQDLFKQVHPFAYYYYNFFSKHFGHTNVKDQARDIFHGNLNLNQLLFRHGTEAEKKLLKDQINQYLKEQSNPLDKSDVSFDKIIRYIIAKAEFKDFQSNNLHLIQWLEMVFNYFKNEMSSPLFEVNPNFIKSSTDNTPFYKIHKSFFDSKKLVLISLFRGFASEELINKFIKFINYSNQEIISTNEKSILHSLLIDFDCISNSNSEEKKKTDQVSKYILLLIKSFGFDINLVEDGKTILDLVVLNKQFELFKLLIDLGAGKNSDQVLISNYYCQQLTDDERYDFRPYLKLLFQQNPKISWAITLNKLLPIVGLDDNDDEDFKKRLISPVIGEKRIVSKEFWNILFDSETNQPIRRNKHGGRSVTFINDVFGNGIYFKFEPQFPGTELSVIRLSEALFGFCSPYCELASINGGTPVLLIQQVEGITLADVIDNPDSFSDKESQELLNKLDQSNISKQLVTSMLVNNADGNLGNFIISQVIDDSNHSEDTTNSINKYKYKLYSIDNEQCFMPSVAKVSGPFNLLSKVSYQTESALYLFEQMKQPIHQDVIDAIKNMDIYKVCRDWVTNLIDQHDASIDHFKSNEKLLLSQRITIIGISFSKGMIKQMFSKLTRLQQIITSQTNEIKDKENNSPDQENNNNNNNNFKKITHFELLEELEPMIANRYRDLLFNSDLSLVGKYRKYFNLKVGEDTGTTKNKSKILLESRDLPDSNEIQNALWSGNFGPRKALEELDDFCKMKFQNIHHFFEEFEKNSSSQFKIEINQFATFLRETNFKDFSETRQKSLFEILKNKEIASISLVNSIVTRNELLTFKLDTLVVLDLSECLGIKTLTYDYAGFIFLKFPSLKRFKIDNCINLTNVRIEANNLSTISAINCKALKEFYVIMGNVTRCIFENSISNLSVLDNIKKFSNLVRLDISGSNLQSSELFLHFNNLEVLLARSIKKLKCLYFNLPVAHTILLEGCDGLVDLLGEARSLKVLKVPPSVNGADPIHDPRNNLLKAQLARIKINLIGTPDNPYFSHFRSNNDYVITSETPNNNNINNNNNSNNNDSPLRGFVSKDVEIWTRGDQNIGNHNLFNISNYIFVIYDLDNPKSIASLTLPLNLIYTNTSIVKSKLERILLVCGASNSSYITISPVNRNLIKDFMEKYNFKDSLFLWSPTSFNHRHQTIQSFKNKIDNYLFPKRNINLESKETTDLKSFYKPDEVRFNNEIFLRCFNDCEIPDFNPQNLLLDSQVDLYYFQIPDQTRRLYLKNIDQDLVKGVIPKTIVSLHIGSTMYQLKPNSIPSSVETLYLEENFSSSLLSGIIPNSVTLLVLNDIKTPILAGSIPSSVRILKLANGFNQNLTSGLIPETVKNLYLYDIKSQLSIGSIPSGVISLTLGNGFNQSITKGIIPSTVGYLHVYNIKEPLLIESIPEQLTCIEFHNSYNYPLTKGIITNGIEKVHIHSITYPLIENETFPPSVTSLHIHQNYNHIIHPNTIPSTIKYLKIENLKQPLIIGSIPKTLTTLEVPNLDYFKQNIINILPLELPKIVFTN</sequence>
<feature type="region of interest" description="Disordered" evidence="1">
    <location>
        <begin position="1109"/>
        <end position="1129"/>
    </location>
</feature>
<evidence type="ECO:0000313" key="2">
    <source>
        <dbReference type="EMBL" id="EAL71213.1"/>
    </source>
</evidence>
<dbReference type="FunCoup" id="Q8ST27">
    <property type="interactions" value="5"/>
</dbReference>
<dbReference type="PANTHER" id="PTHR46433">
    <property type="entry name" value="ANK_REP_REGION DOMAIN-CONTAINING PROTEIN-RELATED"/>
    <property type="match status" value="1"/>
</dbReference>
<accession>Q8ST27</accession>
<reference evidence="2 3" key="1">
    <citation type="journal article" date="2005" name="Nature">
        <title>The genome of the social amoeba Dictyostelium discoideum.</title>
        <authorList>
            <consortium name="The Dictyostelium discoideum Sequencing Consortium"/>
            <person name="Eichinger L."/>
            <person name="Pachebat J.A."/>
            <person name="Glockner G."/>
            <person name="Rajandream M.A."/>
            <person name="Sucgang R."/>
            <person name="Berriman M."/>
            <person name="Song J."/>
            <person name="Olsen R."/>
            <person name="Szafranski K."/>
            <person name="Xu Q."/>
            <person name="Tunggal B."/>
            <person name="Kummerfeld S."/>
            <person name="Madera M."/>
            <person name="Konfortov B.A."/>
            <person name="Rivero F."/>
            <person name="Bankier A.T."/>
            <person name="Lehmann R."/>
            <person name="Hamlin N."/>
            <person name="Davies R."/>
            <person name="Gaudet P."/>
            <person name="Fey P."/>
            <person name="Pilcher K."/>
            <person name="Chen G."/>
            <person name="Saunders D."/>
            <person name="Sodergren E."/>
            <person name="Davis P."/>
            <person name="Kerhornou A."/>
            <person name="Nie X."/>
            <person name="Hall N."/>
            <person name="Anjard C."/>
            <person name="Hemphill L."/>
            <person name="Bason N."/>
            <person name="Farbrother P."/>
            <person name="Desany B."/>
            <person name="Just E."/>
            <person name="Morio T."/>
            <person name="Rost R."/>
            <person name="Churcher C."/>
            <person name="Cooper J."/>
            <person name="Haydock S."/>
            <person name="van Driessche N."/>
            <person name="Cronin A."/>
            <person name="Goodhead I."/>
            <person name="Muzny D."/>
            <person name="Mourier T."/>
            <person name="Pain A."/>
            <person name="Lu M."/>
            <person name="Harper D."/>
            <person name="Lindsay R."/>
            <person name="Hauser H."/>
            <person name="James K."/>
            <person name="Quiles M."/>
            <person name="Madan Babu M."/>
            <person name="Saito T."/>
            <person name="Buchrieser C."/>
            <person name="Wardroper A."/>
            <person name="Felder M."/>
            <person name="Thangavelu M."/>
            <person name="Johnson D."/>
            <person name="Knights A."/>
            <person name="Loulseged H."/>
            <person name="Mungall K."/>
            <person name="Oliver K."/>
            <person name="Price C."/>
            <person name="Quail M.A."/>
            <person name="Urushihara H."/>
            <person name="Hernandez J."/>
            <person name="Rabbinowitsch E."/>
            <person name="Steffen D."/>
            <person name="Sanders M."/>
            <person name="Ma J."/>
            <person name="Kohara Y."/>
            <person name="Sharp S."/>
            <person name="Simmonds M."/>
            <person name="Spiegler S."/>
            <person name="Tivey A."/>
            <person name="Sugano S."/>
            <person name="White B."/>
            <person name="Walker D."/>
            <person name="Woodward J."/>
            <person name="Winckler T."/>
            <person name="Tanaka Y."/>
            <person name="Shaulsky G."/>
            <person name="Schleicher M."/>
            <person name="Weinstock G."/>
            <person name="Rosenthal A."/>
            <person name="Cox E.C."/>
            <person name="Chisholm R.L."/>
            <person name="Gibbs R."/>
            <person name="Loomis W.F."/>
            <person name="Platzer M."/>
            <person name="Kay R.R."/>
            <person name="Williams J."/>
            <person name="Dear P.H."/>
            <person name="Noegel A.A."/>
            <person name="Barrell B."/>
            <person name="Kuspa A."/>
        </authorList>
    </citation>
    <scope>NUCLEOTIDE SEQUENCE [LARGE SCALE GENOMIC DNA]</scope>
    <source>
        <strain evidence="2 3">AX4</strain>
    </source>
</reference>
<keyword evidence="3" id="KW-1185">Reference proteome</keyword>
<proteinExistence type="predicted"/>
<dbReference type="SUPFAM" id="SSF52047">
    <property type="entry name" value="RNI-like"/>
    <property type="match status" value="1"/>
</dbReference>
<dbReference type="InterPro" id="IPR008615">
    <property type="entry name" value="FNIP"/>
</dbReference>
<dbReference type="GeneID" id="8618342"/>
<dbReference type="RefSeq" id="XP_645170.1">
    <property type="nucleotide sequence ID" value="XM_640078.1"/>
</dbReference>
<comment type="caution">
    <text evidence="2">The sequence shown here is derived from an EMBL/GenBank/DDBJ whole genome shotgun (WGS) entry which is preliminary data.</text>
</comment>
<gene>
    <name evidence="2" type="ORF">DDB_G0272122</name>
</gene>
<dbReference type="HOGENOM" id="CLU_236036_0_0_1"/>
<accession>Q55A14</accession>
<dbReference type="SMR" id="Q8ST27"/>
<organism evidence="2 3">
    <name type="scientific">Dictyostelium discoideum</name>
    <name type="common">Social amoeba</name>
    <dbReference type="NCBI Taxonomy" id="44689"/>
    <lineage>
        <taxon>Eukaryota</taxon>
        <taxon>Amoebozoa</taxon>
        <taxon>Evosea</taxon>
        <taxon>Eumycetozoa</taxon>
        <taxon>Dictyostelia</taxon>
        <taxon>Dictyosteliales</taxon>
        <taxon>Dictyosteliaceae</taxon>
        <taxon>Dictyostelium</taxon>
    </lineage>
</organism>
<name>Q8ST27_DICDI</name>
<dbReference type="PANTHER" id="PTHR46433:SF2">
    <property type="entry name" value="ANKYRIN REPEAT-CONTAINING PROTEIN"/>
    <property type="match status" value="1"/>
</dbReference>
<dbReference type="Proteomes" id="UP000002195">
    <property type="component" value="Unassembled WGS sequence"/>
</dbReference>
<dbReference type="OMA" id="ISAINCK"/>
<dbReference type="InParanoid" id="Q8ST27"/>
<dbReference type="Pfam" id="PF05725">
    <property type="entry name" value="FNIP"/>
    <property type="match status" value="4"/>
</dbReference>
<dbReference type="PaxDb" id="44689-DDB0168684"/>